<keyword evidence="1" id="KW-0805">Transcription regulation</keyword>
<dbReference type="PANTHER" id="PTHR43280:SF32">
    <property type="entry name" value="TRANSCRIPTIONAL REGULATORY PROTEIN"/>
    <property type="match status" value="1"/>
</dbReference>
<keyword evidence="6" id="KW-1185">Reference proteome</keyword>
<accession>A0ABZ2YL65</accession>
<reference evidence="6" key="1">
    <citation type="submission" date="2024-03" db="EMBL/GenBank/DDBJ databases">
        <title>Chitinophaga horti sp. nov., isolated from garden soil.</title>
        <authorList>
            <person name="Lee D.S."/>
            <person name="Han D.M."/>
            <person name="Baek J.H."/>
            <person name="Choi D.G."/>
            <person name="Jeon J.H."/>
            <person name="Jeon C.O."/>
        </authorList>
    </citation>
    <scope>NUCLEOTIDE SEQUENCE [LARGE SCALE GENOMIC DNA]</scope>
    <source>
        <strain evidence="6">GPA1</strain>
    </source>
</reference>
<dbReference type="PANTHER" id="PTHR43280">
    <property type="entry name" value="ARAC-FAMILY TRANSCRIPTIONAL REGULATOR"/>
    <property type="match status" value="1"/>
</dbReference>
<organism evidence="5 6">
    <name type="scientific">Chitinophaga pollutisoli</name>
    <dbReference type="NCBI Taxonomy" id="3133966"/>
    <lineage>
        <taxon>Bacteria</taxon>
        <taxon>Pseudomonadati</taxon>
        <taxon>Bacteroidota</taxon>
        <taxon>Chitinophagia</taxon>
        <taxon>Chitinophagales</taxon>
        <taxon>Chitinophagaceae</taxon>
        <taxon>Chitinophaga</taxon>
    </lineage>
</organism>
<dbReference type="SMART" id="SM00342">
    <property type="entry name" value="HTH_ARAC"/>
    <property type="match status" value="1"/>
</dbReference>
<evidence type="ECO:0000313" key="6">
    <source>
        <dbReference type="Proteomes" id="UP001485459"/>
    </source>
</evidence>
<evidence type="ECO:0000256" key="3">
    <source>
        <dbReference type="ARBA" id="ARBA00023163"/>
    </source>
</evidence>
<dbReference type="Gene3D" id="2.60.120.10">
    <property type="entry name" value="Jelly Rolls"/>
    <property type="match status" value="1"/>
</dbReference>
<protein>
    <submittedName>
        <fullName evidence="5">Helix-turn-helix transcriptional regulator</fullName>
    </submittedName>
</protein>
<dbReference type="Proteomes" id="UP001485459">
    <property type="component" value="Chromosome"/>
</dbReference>
<evidence type="ECO:0000259" key="4">
    <source>
        <dbReference type="PROSITE" id="PS01124"/>
    </source>
</evidence>
<evidence type="ECO:0000256" key="1">
    <source>
        <dbReference type="ARBA" id="ARBA00023015"/>
    </source>
</evidence>
<dbReference type="EMBL" id="CP149822">
    <property type="protein sequence ID" value="WZN39664.1"/>
    <property type="molecule type" value="Genomic_DNA"/>
</dbReference>
<dbReference type="SUPFAM" id="SSF46689">
    <property type="entry name" value="Homeodomain-like"/>
    <property type="match status" value="1"/>
</dbReference>
<dbReference type="InterPro" id="IPR009057">
    <property type="entry name" value="Homeodomain-like_sf"/>
</dbReference>
<dbReference type="InterPro" id="IPR018060">
    <property type="entry name" value="HTH_AraC"/>
</dbReference>
<dbReference type="RefSeq" id="WP_341834642.1">
    <property type="nucleotide sequence ID" value="NZ_CP149822.1"/>
</dbReference>
<evidence type="ECO:0000256" key="2">
    <source>
        <dbReference type="ARBA" id="ARBA00023125"/>
    </source>
</evidence>
<dbReference type="Pfam" id="PF12833">
    <property type="entry name" value="HTH_18"/>
    <property type="match status" value="1"/>
</dbReference>
<dbReference type="SUPFAM" id="SSF51182">
    <property type="entry name" value="RmlC-like cupins"/>
    <property type="match status" value="1"/>
</dbReference>
<dbReference type="InterPro" id="IPR011051">
    <property type="entry name" value="RmlC_Cupin_sf"/>
</dbReference>
<dbReference type="Pfam" id="PF02311">
    <property type="entry name" value="AraC_binding"/>
    <property type="match status" value="1"/>
</dbReference>
<evidence type="ECO:0000313" key="5">
    <source>
        <dbReference type="EMBL" id="WZN39664.1"/>
    </source>
</evidence>
<gene>
    <name evidence="5" type="ORF">WJU16_16815</name>
</gene>
<proteinExistence type="predicted"/>
<name>A0ABZ2YL65_9BACT</name>
<dbReference type="InterPro" id="IPR003313">
    <property type="entry name" value="AraC-bd"/>
</dbReference>
<dbReference type="Gene3D" id="1.10.10.60">
    <property type="entry name" value="Homeodomain-like"/>
    <property type="match status" value="1"/>
</dbReference>
<keyword evidence="3" id="KW-0804">Transcription</keyword>
<dbReference type="PROSITE" id="PS01124">
    <property type="entry name" value="HTH_ARAC_FAMILY_2"/>
    <property type="match status" value="1"/>
</dbReference>
<feature type="domain" description="HTH araC/xylS-type" evidence="4">
    <location>
        <begin position="170"/>
        <end position="268"/>
    </location>
</feature>
<sequence>MGKALNGIPVKSKIAADSLFKISTMKAVIKPTWPHRHADYHELIFLDDGAGFHEIDDSRFDVNPPVVFYLRPGQTHCWNFSALPKGYVLLFREELLLKDDIDFLFGLSACTHITEDARLFPLLADLYSEFQAGGMADPVAGAFLHLLVIKLKAVAGTKMGGAGLADGLFQQYKRMVNDHFQESRLLKFYAGRLNTTVGTLHAACKKSTGKTAASIINERVLLEAKMLLSATALPIKQIAADLQFSDAPHFAHFFKQHTNLTPRKYRDMALSKQ</sequence>
<keyword evidence="2" id="KW-0238">DNA-binding</keyword>
<dbReference type="InterPro" id="IPR014710">
    <property type="entry name" value="RmlC-like_jellyroll"/>
</dbReference>